<dbReference type="AlphaFoldDB" id="A0AA43RIQ0"/>
<evidence type="ECO:0000259" key="1">
    <source>
        <dbReference type="Pfam" id="PF20234"/>
    </source>
</evidence>
<feature type="domain" description="DUF6591" evidence="1">
    <location>
        <begin position="2"/>
        <end position="75"/>
    </location>
</feature>
<evidence type="ECO:0000313" key="3">
    <source>
        <dbReference type="Proteomes" id="UP001168575"/>
    </source>
</evidence>
<reference evidence="2" key="1">
    <citation type="submission" date="2023-07" db="EMBL/GenBank/DDBJ databases">
        <title>Between Cages and Wild: Unraveling the Impact of Captivity on Animal Microbiomes and Antimicrobial Resistance.</title>
        <authorList>
            <person name="Schmartz G.P."/>
            <person name="Rehner J."/>
            <person name="Schuff M.J."/>
            <person name="Becker S.L."/>
            <person name="Kravczyk M."/>
            <person name="Gurevich A."/>
            <person name="Francke R."/>
            <person name="Mueller R."/>
            <person name="Keller V."/>
            <person name="Keller A."/>
        </authorList>
    </citation>
    <scope>NUCLEOTIDE SEQUENCE</scope>
    <source>
        <strain evidence="2">S12M_St_49</strain>
    </source>
</reference>
<keyword evidence="3" id="KW-1185">Reference proteome</keyword>
<dbReference type="Proteomes" id="UP001168575">
    <property type="component" value="Unassembled WGS sequence"/>
</dbReference>
<accession>A0AA43RIQ0</accession>
<dbReference type="InterPro" id="IPR046526">
    <property type="entry name" value="DUF6591"/>
</dbReference>
<feature type="non-terminal residue" evidence="2">
    <location>
        <position position="1"/>
    </location>
</feature>
<name>A0AA43RIQ0_9ACTN</name>
<comment type="caution">
    <text evidence="2">The sequence shown here is derived from an EMBL/GenBank/DDBJ whole genome shotgun (WGS) entry which is preliminary data.</text>
</comment>
<sequence length="77" mass="8396">HTGKVTTDSSSAWQATIGRTTLEDYAAYVDELLATGFDQTYKRDDESFSGTNAEGIQATVRYAGANRMTVRVEAAQE</sequence>
<evidence type="ECO:0000313" key="2">
    <source>
        <dbReference type="EMBL" id="MDO4842529.1"/>
    </source>
</evidence>
<dbReference type="Pfam" id="PF20234">
    <property type="entry name" value="DUF6591"/>
    <property type="match status" value="1"/>
</dbReference>
<protein>
    <recommendedName>
        <fullName evidence="1">DUF6591 domain-containing protein</fullName>
    </recommendedName>
</protein>
<organism evidence="2 3">
    <name type="scientific">Phoenicibacter congonensis</name>
    <dbReference type="NCBI Taxonomy" id="1944646"/>
    <lineage>
        <taxon>Bacteria</taxon>
        <taxon>Bacillati</taxon>
        <taxon>Actinomycetota</taxon>
        <taxon>Coriobacteriia</taxon>
        <taxon>Eggerthellales</taxon>
        <taxon>Eggerthellaceae</taxon>
        <taxon>Phoenicibacter</taxon>
    </lineage>
</organism>
<proteinExistence type="predicted"/>
<gene>
    <name evidence="2" type="ORF">Q3982_07640</name>
</gene>
<dbReference type="EMBL" id="JAUMVS010000203">
    <property type="protein sequence ID" value="MDO4842529.1"/>
    <property type="molecule type" value="Genomic_DNA"/>
</dbReference>